<sequence>MEFDYTNLREFIKINFRTLKGFAVFLGIGTTQLGQRLSNKVPFTQKEIDKVANGMPAGKLDMETIDSLFFRKK</sequence>
<dbReference type="EMBL" id="CACRUN010000007">
    <property type="protein sequence ID" value="VYT77641.1"/>
    <property type="molecule type" value="Genomic_DNA"/>
</dbReference>
<evidence type="ECO:0008006" key="2">
    <source>
        <dbReference type="Google" id="ProtNLM"/>
    </source>
</evidence>
<dbReference type="RefSeq" id="WP_156717714.1">
    <property type="nucleotide sequence ID" value="NZ_CACRUN010000007.1"/>
</dbReference>
<proteinExistence type="predicted"/>
<name>A0A6N2ZEM2_9FIRM</name>
<evidence type="ECO:0000313" key="1">
    <source>
        <dbReference type="EMBL" id="VYT77641.1"/>
    </source>
</evidence>
<gene>
    <name evidence="1" type="ORF">VALFYP47_00801</name>
</gene>
<reference evidence="1" key="1">
    <citation type="submission" date="2019-11" db="EMBL/GenBank/DDBJ databases">
        <authorList>
            <person name="Feng L."/>
        </authorList>
    </citation>
    <scope>NUCLEOTIDE SEQUENCE</scope>
    <source>
        <strain evidence="1">VatypicaLFYP47</strain>
    </source>
</reference>
<organism evidence="1">
    <name type="scientific">Veillonella atypica</name>
    <dbReference type="NCBI Taxonomy" id="39777"/>
    <lineage>
        <taxon>Bacteria</taxon>
        <taxon>Bacillati</taxon>
        <taxon>Bacillota</taxon>
        <taxon>Negativicutes</taxon>
        <taxon>Veillonellales</taxon>
        <taxon>Veillonellaceae</taxon>
        <taxon>Veillonella</taxon>
    </lineage>
</organism>
<protein>
    <recommendedName>
        <fullName evidence="2">DUF739 family protein</fullName>
    </recommendedName>
</protein>
<dbReference type="AlphaFoldDB" id="A0A6N2ZEM2"/>
<accession>A0A6N2ZEM2</accession>